<keyword evidence="2" id="KW-1185">Reference proteome</keyword>
<sequence length="80" mass="9471">MINNVVQIGTEVSVDNLTTTEEYSLKVGDKMKIKKEKKRSLRNVLKNMFTELRDSIFFEIAWNMLLYIPRVLIRGFKDLF</sequence>
<evidence type="ECO:0000313" key="1">
    <source>
        <dbReference type="EMBL" id="APH03695.1"/>
    </source>
</evidence>
<dbReference type="AlphaFoldDB" id="A0A1L3MMW6"/>
<dbReference type="KEGG" id="bwh:A9C19_02375"/>
<reference evidence="1 2" key="1">
    <citation type="journal article" date="2016" name="Sci. Rep.">
        <title>Complete genome sequence and transcriptomic analysis of a novel marine strain Bacillus weihaiensis reveals the mechanism of brown algae degradation.</title>
        <authorList>
            <person name="Zhu Y."/>
            <person name="Chen P."/>
            <person name="Bao Y."/>
            <person name="Men Y."/>
            <person name="Zeng Y."/>
            <person name="Yang J."/>
            <person name="Sun J."/>
            <person name="Sun Y."/>
        </authorList>
    </citation>
    <scope>NUCLEOTIDE SEQUENCE [LARGE SCALE GENOMIC DNA]</scope>
    <source>
        <strain evidence="1 2">Alg07</strain>
    </source>
</reference>
<accession>A0A1L3MMW6</accession>
<organism evidence="1 2">
    <name type="scientific">Bacillus weihaiensis</name>
    <dbReference type="NCBI Taxonomy" id="1547283"/>
    <lineage>
        <taxon>Bacteria</taxon>
        <taxon>Bacillati</taxon>
        <taxon>Bacillota</taxon>
        <taxon>Bacilli</taxon>
        <taxon>Bacillales</taxon>
        <taxon>Bacillaceae</taxon>
        <taxon>Bacillus</taxon>
    </lineage>
</organism>
<dbReference type="EMBL" id="CP016020">
    <property type="protein sequence ID" value="APH03695.1"/>
    <property type="molecule type" value="Genomic_DNA"/>
</dbReference>
<gene>
    <name evidence="1" type="ORF">A9C19_02375</name>
</gene>
<name>A0A1L3MMW6_9BACI</name>
<evidence type="ECO:0000313" key="2">
    <source>
        <dbReference type="Proteomes" id="UP000181936"/>
    </source>
</evidence>
<dbReference type="Proteomes" id="UP000181936">
    <property type="component" value="Chromosome"/>
</dbReference>
<protein>
    <submittedName>
        <fullName evidence="1">Uncharacterized protein</fullName>
    </submittedName>
</protein>
<proteinExistence type="predicted"/>